<dbReference type="EMBL" id="NMRN01000087">
    <property type="protein sequence ID" value="PAS91428.1"/>
    <property type="molecule type" value="Genomic_DNA"/>
</dbReference>
<evidence type="ECO:0000313" key="4">
    <source>
        <dbReference type="Proteomes" id="UP000216107"/>
    </source>
</evidence>
<evidence type="ECO:0000313" key="5">
    <source>
        <dbReference type="Proteomes" id="UP000623509"/>
    </source>
</evidence>
<dbReference type="Proteomes" id="UP000216107">
    <property type="component" value="Unassembled WGS sequence"/>
</dbReference>
<dbReference type="Proteomes" id="UP000623509">
    <property type="component" value="Unassembled WGS sequence"/>
</dbReference>
<dbReference type="Gene3D" id="3.30.460.20">
    <property type="entry name" value="CorA soluble domain-like"/>
    <property type="match status" value="1"/>
</dbReference>
<dbReference type="RefSeq" id="WP_095525931.1">
    <property type="nucleotide sequence ID" value="NZ_MDUX01000085.1"/>
</dbReference>
<evidence type="ECO:0000313" key="2">
    <source>
        <dbReference type="EMBL" id="KAF7597839.1"/>
    </source>
</evidence>
<dbReference type="AlphaFoldDB" id="A0A272EMT0"/>
<gene>
    <name evidence="2" type="ORF">BGI27_16590</name>
    <name evidence="3" type="ORF">CGU29_16540</name>
</gene>
<reference evidence="3 4" key="2">
    <citation type="submission" date="2017-07" db="EMBL/GenBank/DDBJ databases">
        <title>Candidatus Dactylopiibacterium carminicum, a nitrogen-fixing symbiont of the cochineal insect Dactylopius coccus and Dactylopius opuntiae (Hemiptera: Coccoidea: Dactylopiidae).</title>
        <authorList>
            <person name="Vera A."/>
        </authorList>
    </citation>
    <scope>NUCLEOTIDE SEQUENCE [LARGE SCALE GENOMIC DNA]</scope>
    <source>
        <strain evidence="3 4">NFDCM</strain>
    </source>
</reference>
<accession>A0A272EMT0</accession>
<protein>
    <submittedName>
        <fullName evidence="3">Uncharacterized protein</fullName>
    </submittedName>
</protein>
<evidence type="ECO:0000256" key="1">
    <source>
        <dbReference type="SAM" id="MobiDB-lite"/>
    </source>
</evidence>
<sequence length="86" mass="9838">MRKRPSRSSAKTRNSYARKAGLPPGSIVHIGDKPLDQASFSLFDYDGDGQREVHFSTLAASRQYSRQHRWIWLHVQGVHETAVMEE</sequence>
<dbReference type="InterPro" id="IPR045861">
    <property type="entry name" value="CorA_cytoplasmic_dom"/>
</dbReference>
<keyword evidence="5" id="KW-1185">Reference proteome</keyword>
<organism evidence="3 4">
    <name type="scientific">Candidatus Dactylopiibacterium carminicum</name>
    <dbReference type="NCBI Taxonomy" id="857335"/>
    <lineage>
        <taxon>Bacteria</taxon>
        <taxon>Pseudomonadati</taxon>
        <taxon>Pseudomonadota</taxon>
        <taxon>Betaproteobacteria</taxon>
        <taxon>Rhodocyclales</taxon>
        <taxon>Rhodocyclaceae</taxon>
        <taxon>Candidatus Dactylopiibacterium</taxon>
    </lineage>
</organism>
<comment type="caution">
    <text evidence="3">The sequence shown here is derived from an EMBL/GenBank/DDBJ whole genome shotgun (WGS) entry which is preliminary data.</text>
</comment>
<reference evidence="2 5" key="1">
    <citation type="submission" date="2016-08" db="EMBL/GenBank/DDBJ databases">
        <title>Candidatus Dactylopiibacterium carminicum genome sequence.</title>
        <authorList>
            <person name="Ramirez-Puebla S.T."/>
            <person name="Ormeno-Orrillo E."/>
            <person name="Vera-Ponce De Leon A."/>
            <person name="Luis L."/>
            <person name="Sanchez-Flores A."/>
            <person name="Monica R."/>
            <person name="Martinez-Romero E."/>
        </authorList>
    </citation>
    <scope>NUCLEOTIDE SEQUENCE [LARGE SCALE GENOMIC DNA]</scope>
    <source>
        <strain evidence="2">END1</strain>
    </source>
</reference>
<feature type="region of interest" description="Disordered" evidence="1">
    <location>
        <begin position="1"/>
        <end position="27"/>
    </location>
</feature>
<dbReference type="SUPFAM" id="SSF143865">
    <property type="entry name" value="CorA soluble domain-like"/>
    <property type="match status" value="1"/>
</dbReference>
<proteinExistence type="predicted"/>
<dbReference type="OrthoDB" id="9803416at2"/>
<name>A0A272EMT0_9RHOO</name>
<dbReference type="EMBL" id="MDUX01000085">
    <property type="protein sequence ID" value="KAF7597839.1"/>
    <property type="molecule type" value="Genomic_DNA"/>
</dbReference>
<evidence type="ECO:0000313" key="3">
    <source>
        <dbReference type="EMBL" id="PAS91428.1"/>
    </source>
</evidence>